<keyword evidence="3" id="KW-1185">Reference proteome</keyword>
<reference evidence="2" key="1">
    <citation type="submission" date="2023-08" db="EMBL/GenBank/DDBJ databases">
        <authorList>
            <person name="Alioto T."/>
            <person name="Alioto T."/>
            <person name="Gomez Garrido J."/>
        </authorList>
    </citation>
    <scope>NUCLEOTIDE SEQUENCE</scope>
</reference>
<proteinExistence type="predicted"/>
<organism evidence="2 3">
    <name type="scientific">Octopus vulgaris</name>
    <name type="common">Common octopus</name>
    <dbReference type="NCBI Taxonomy" id="6645"/>
    <lineage>
        <taxon>Eukaryota</taxon>
        <taxon>Metazoa</taxon>
        <taxon>Spiralia</taxon>
        <taxon>Lophotrochozoa</taxon>
        <taxon>Mollusca</taxon>
        <taxon>Cephalopoda</taxon>
        <taxon>Coleoidea</taxon>
        <taxon>Octopodiformes</taxon>
        <taxon>Octopoda</taxon>
        <taxon>Incirrata</taxon>
        <taxon>Octopodidae</taxon>
        <taxon>Octopus</taxon>
    </lineage>
</organism>
<evidence type="ECO:0000256" key="1">
    <source>
        <dbReference type="SAM" id="MobiDB-lite"/>
    </source>
</evidence>
<protein>
    <submittedName>
        <fullName evidence="2">Uncharacterized protein</fullName>
    </submittedName>
</protein>
<feature type="compositionally biased region" description="Basic and acidic residues" evidence="1">
    <location>
        <begin position="90"/>
        <end position="100"/>
    </location>
</feature>
<accession>A0AA36B4G5</accession>
<evidence type="ECO:0000313" key="2">
    <source>
        <dbReference type="EMBL" id="CAI9727419.1"/>
    </source>
</evidence>
<feature type="region of interest" description="Disordered" evidence="1">
    <location>
        <begin position="65"/>
        <end position="100"/>
    </location>
</feature>
<dbReference type="EMBL" id="OX597822">
    <property type="protein sequence ID" value="CAI9727419.1"/>
    <property type="molecule type" value="Genomic_DNA"/>
</dbReference>
<dbReference type="AlphaFoldDB" id="A0AA36B4G5"/>
<feature type="compositionally biased region" description="Basic and acidic residues" evidence="1">
    <location>
        <begin position="65"/>
        <end position="79"/>
    </location>
</feature>
<gene>
    <name evidence="2" type="ORF">OCTVUL_1B015675</name>
</gene>
<dbReference type="Proteomes" id="UP001162480">
    <property type="component" value="Chromosome 9"/>
</dbReference>
<name>A0AA36B4G5_OCTVU</name>
<evidence type="ECO:0000313" key="3">
    <source>
        <dbReference type="Proteomes" id="UP001162480"/>
    </source>
</evidence>
<sequence>MVRATELCVLNEKEKLHSYQPPQSWSEAAIVEKNTRESCNLESTFYRSIDIRSKELRETCLHQDKPLSRDSTHDDHHQLAETVKASIGAERTKSDGFESF</sequence>